<protein>
    <submittedName>
        <fullName evidence="1">Uncharacterized protein</fullName>
    </submittedName>
</protein>
<gene>
    <name evidence="1" type="ORF">MKW94_005664</name>
</gene>
<keyword evidence="2" id="KW-1185">Reference proteome</keyword>
<organism evidence="1 2">
    <name type="scientific">Papaver nudicaule</name>
    <name type="common">Iceland poppy</name>
    <dbReference type="NCBI Taxonomy" id="74823"/>
    <lineage>
        <taxon>Eukaryota</taxon>
        <taxon>Viridiplantae</taxon>
        <taxon>Streptophyta</taxon>
        <taxon>Embryophyta</taxon>
        <taxon>Tracheophyta</taxon>
        <taxon>Spermatophyta</taxon>
        <taxon>Magnoliopsida</taxon>
        <taxon>Ranunculales</taxon>
        <taxon>Papaveraceae</taxon>
        <taxon>Papaveroideae</taxon>
        <taxon>Papaver</taxon>
    </lineage>
</organism>
<name>A0AA41W0I4_PAPNU</name>
<comment type="caution">
    <text evidence="1">The sequence shown here is derived from an EMBL/GenBank/DDBJ whole genome shotgun (WGS) entry which is preliminary data.</text>
</comment>
<evidence type="ECO:0000313" key="2">
    <source>
        <dbReference type="Proteomes" id="UP001177140"/>
    </source>
</evidence>
<accession>A0AA41W0I4</accession>
<proteinExistence type="predicted"/>
<dbReference type="Proteomes" id="UP001177140">
    <property type="component" value="Unassembled WGS sequence"/>
</dbReference>
<reference evidence="1" key="1">
    <citation type="submission" date="2022-03" db="EMBL/GenBank/DDBJ databases">
        <title>A functionally conserved STORR gene fusion in Papaver species that diverged 16.8 million years ago.</title>
        <authorList>
            <person name="Catania T."/>
        </authorList>
    </citation>
    <scope>NUCLEOTIDE SEQUENCE</scope>
    <source>
        <strain evidence="1">S-191538</strain>
    </source>
</reference>
<evidence type="ECO:0000313" key="1">
    <source>
        <dbReference type="EMBL" id="MCL7050629.1"/>
    </source>
</evidence>
<dbReference type="EMBL" id="JAJJMA010329849">
    <property type="protein sequence ID" value="MCL7050629.1"/>
    <property type="molecule type" value="Genomic_DNA"/>
</dbReference>
<sequence>MGVGLDAFPKIALFKKENLEKSQTGVAKHKWKIAREQIDQRATTTIIWQPWSESVYCAGEHWEHAYELSKRRVVFQDLYETKRASCYLGERFQRQLTNEIVIPCNPPKLDEVIHMDDVVEGYQYWVVDQRQYSEFWIQKSIGPYNMIGHRSHNTDHVGVGSHLMDPRLLPNRMPPTLLSQNYVFYHFDPPQATLPDIQWSLPFYSETHGQVEVPVPMPSSCPVDFRGMNMTPRRRLNEFDEMIDTVDVVRETQYPRDENQNSGSRWDFFQ</sequence>
<dbReference type="AlphaFoldDB" id="A0AA41W0I4"/>